<evidence type="ECO:0000256" key="1">
    <source>
        <dbReference type="SAM" id="Phobius"/>
    </source>
</evidence>
<name>A0AAN7KBE2_9MYRT</name>
<keyword evidence="1" id="KW-0472">Membrane</keyword>
<keyword evidence="1" id="KW-1133">Transmembrane helix</keyword>
<keyword evidence="3" id="KW-1185">Reference proteome</keyword>
<feature type="transmembrane region" description="Helical" evidence="1">
    <location>
        <begin position="21"/>
        <end position="42"/>
    </location>
</feature>
<comment type="caution">
    <text evidence="2">The sequence shown here is derived from an EMBL/GenBank/DDBJ whole genome shotgun (WGS) entry which is preliminary data.</text>
</comment>
<gene>
    <name evidence="2" type="ORF">SAY87_029292</name>
</gene>
<proteinExistence type="predicted"/>
<keyword evidence="1" id="KW-0812">Transmembrane</keyword>
<protein>
    <submittedName>
        <fullName evidence="2">Uncharacterized protein</fullName>
    </submittedName>
</protein>
<dbReference type="AlphaFoldDB" id="A0AAN7KBE2"/>
<evidence type="ECO:0000313" key="2">
    <source>
        <dbReference type="EMBL" id="KAK4761408.1"/>
    </source>
</evidence>
<dbReference type="Proteomes" id="UP001345219">
    <property type="component" value="Chromosome 23"/>
</dbReference>
<evidence type="ECO:0000313" key="3">
    <source>
        <dbReference type="Proteomes" id="UP001345219"/>
    </source>
</evidence>
<dbReference type="EMBL" id="JAXIOK010000009">
    <property type="protein sequence ID" value="KAK4761408.1"/>
    <property type="molecule type" value="Genomic_DNA"/>
</dbReference>
<sequence>MSNKFHILIGSKMLLGKKRTLPLPISIGLCITFCWSVLSLLLKGTWKVFVLFSLTLLYVFQLFCSWSKMYNAYWTLEMFYCHLSKNFKFYITLFKKVCFN</sequence>
<reference evidence="2 3" key="1">
    <citation type="journal article" date="2023" name="Hortic Res">
        <title>Pangenome of water caltrop reveals structural variations and asymmetric subgenome divergence after allopolyploidization.</title>
        <authorList>
            <person name="Zhang X."/>
            <person name="Chen Y."/>
            <person name="Wang L."/>
            <person name="Yuan Y."/>
            <person name="Fang M."/>
            <person name="Shi L."/>
            <person name="Lu R."/>
            <person name="Comes H.P."/>
            <person name="Ma Y."/>
            <person name="Chen Y."/>
            <person name="Huang G."/>
            <person name="Zhou Y."/>
            <person name="Zheng Z."/>
            <person name="Qiu Y."/>
        </authorList>
    </citation>
    <scope>NUCLEOTIDE SEQUENCE [LARGE SCALE GENOMIC DNA]</scope>
    <source>
        <tissue evidence="2">Roots</tissue>
    </source>
</reference>
<accession>A0AAN7KBE2</accession>
<feature type="transmembrane region" description="Helical" evidence="1">
    <location>
        <begin position="48"/>
        <end position="66"/>
    </location>
</feature>
<organism evidence="2 3">
    <name type="scientific">Trapa incisa</name>
    <dbReference type="NCBI Taxonomy" id="236973"/>
    <lineage>
        <taxon>Eukaryota</taxon>
        <taxon>Viridiplantae</taxon>
        <taxon>Streptophyta</taxon>
        <taxon>Embryophyta</taxon>
        <taxon>Tracheophyta</taxon>
        <taxon>Spermatophyta</taxon>
        <taxon>Magnoliopsida</taxon>
        <taxon>eudicotyledons</taxon>
        <taxon>Gunneridae</taxon>
        <taxon>Pentapetalae</taxon>
        <taxon>rosids</taxon>
        <taxon>malvids</taxon>
        <taxon>Myrtales</taxon>
        <taxon>Lythraceae</taxon>
        <taxon>Trapa</taxon>
    </lineage>
</organism>